<evidence type="ECO:0000313" key="1">
    <source>
        <dbReference type="EMBL" id="GEC77083.1"/>
    </source>
</evidence>
<evidence type="ECO:0008006" key="3">
    <source>
        <dbReference type="Google" id="ProtNLM"/>
    </source>
</evidence>
<dbReference type="PROSITE" id="PS51257">
    <property type="entry name" value="PROKAR_LIPOPROTEIN"/>
    <property type="match status" value="1"/>
</dbReference>
<dbReference type="Proteomes" id="UP000317410">
    <property type="component" value="Unassembled WGS sequence"/>
</dbReference>
<dbReference type="EMBL" id="BJNQ01000040">
    <property type="protein sequence ID" value="GEC77083.1"/>
    <property type="molecule type" value="Genomic_DNA"/>
</dbReference>
<gene>
    <name evidence="1" type="ORF">MLI01_32280</name>
</gene>
<organism evidence="1 2">
    <name type="scientific">Microbacterium maritypicum</name>
    <name type="common">Microbacterium liquefaciens</name>
    <dbReference type="NCBI Taxonomy" id="33918"/>
    <lineage>
        <taxon>Bacteria</taxon>
        <taxon>Bacillati</taxon>
        <taxon>Actinomycetota</taxon>
        <taxon>Actinomycetes</taxon>
        <taxon>Micrococcales</taxon>
        <taxon>Microbacteriaceae</taxon>
        <taxon>Microbacterium</taxon>
    </lineage>
</organism>
<comment type="caution">
    <text evidence="1">The sequence shown here is derived from an EMBL/GenBank/DDBJ whole genome shotgun (WGS) entry which is preliminary data.</text>
</comment>
<reference evidence="1 2" key="1">
    <citation type="submission" date="2019-06" db="EMBL/GenBank/DDBJ databases">
        <title>Whole genome shotgun sequence of Microbacterium liquefaciens NBRC 15037.</title>
        <authorList>
            <person name="Hosoyama A."/>
            <person name="Uohara A."/>
            <person name="Ohji S."/>
            <person name="Ichikawa N."/>
        </authorList>
    </citation>
    <scope>NUCLEOTIDE SEQUENCE [LARGE SCALE GENOMIC DNA]</scope>
    <source>
        <strain evidence="1 2">NBRC 15037</strain>
    </source>
</reference>
<accession>A0A4Y4BEL0</accession>
<proteinExistence type="predicted"/>
<dbReference type="AlphaFoldDB" id="A0A4Y4BEL0"/>
<protein>
    <recommendedName>
        <fullName evidence="3">Lipoprotein</fullName>
    </recommendedName>
</protein>
<evidence type="ECO:0000313" key="2">
    <source>
        <dbReference type="Proteomes" id="UP000317410"/>
    </source>
</evidence>
<name>A0A4Y4BEL0_MICMQ</name>
<sequence length="229" mass="24422">MDAHELRLSQFLRGVIAISAIATVAILASCSPTTRSGPALAASDCSTLLDAAVQYERSGAGDIDSVMQTLSDNCSDAYEVAVDYLASSTDSAFGLRNCEDLLGYDVRPEAVKLLEEDGTCTFATAVAPVEPPEPAWPNGGLGWDEARAHAGTVQRVCGPLVSVRETDDGTFVNVGLDYPSPGRFTFVFWDVYLDPIDAAATVCGSGEVYLYEGVPQIEMWDPGALEVWR</sequence>